<dbReference type="Proteomes" id="UP000335538">
    <property type="component" value="Unassembled WGS sequence"/>
</dbReference>
<dbReference type="RefSeq" id="WP_150810873.1">
    <property type="nucleotide sequence ID" value="NZ_CABPSR010000016.1"/>
</dbReference>
<protein>
    <submittedName>
        <fullName evidence="2">Protocatechuate 4,5-dioxygenase beta chain</fullName>
        <ecNumber evidence="2">1.13.11.8</ecNumber>
    </submittedName>
</protein>
<accession>A0A5E5BFT8</accession>
<dbReference type="EMBL" id="CABPSR010000016">
    <property type="protein sequence ID" value="VVE84116.1"/>
    <property type="molecule type" value="Genomic_DNA"/>
</dbReference>
<reference evidence="2 3" key="1">
    <citation type="submission" date="2019-08" db="EMBL/GenBank/DDBJ databases">
        <authorList>
            <person name="Peeters C."/>
        </authorList>
    </citation>
    <scope>NUCLEOTIDE SEQUENCE [LARGE SCALE GENOMIC DNA]</scope>
    <source>
        <strain evidence="2 3">LMG 31121</strain>
    </source>
</reference>
<evidence type="ECO:0000313" key="2">
    <source>
        <dbReference type="EMBL" id="VVE84116.1"/>
    </source>
</evidence>
<organism evidence="2 3">
    <name type="scientific">Pandoraea sputorum</name>
    <dbReference type="NCBI Taxonomy" id="93222"/>
    <lineage>
        <taxon>Bacteria</taxon>
        <taxon>Pseudomonadati</taxon>
        <taxon>Pseudomonadota</taxon>
        <taxon>Betaproteobacteria</taxon>
        <taxon>Burkholderiales</taxon>
        <taxon>Burkholderiaceae</taxon>
        <taxon>Pandoraea</taxon>
    </lineage>
</organism>
<dbReference type="SUPFAM" id="SSF53213">
    <property type="entry name" value="LigB-like"/>
    <property type="match status" value="1"/>
</dbReference>
<dbReference type="EC" id="1.13.11.8" evidence="2"/>
<dbReference type="Pfam" id="PF02900">
    <property type="entry name" value="LigB"/>
    <property type="match status" value="1"/>
</dbReference>
<dbReference type="Gene3D" id="3.40.830.10">
    <property type="entry name" value="LigB-like"/>
    <property type="match status" value="1"/>
</dbReference>
<proteinExistence type="predicted"/>
<dbReference type="AlphaFoldDB" id="A0A5E5BFT8"/>
<dbReference type="InterPro" id="IPR004183">
    <property type="entry name" value="Xdiol_dOase_suB"/>
</dbReference>
<keyword evidence="2" id="KW-0560">Oxidoreductase</keyword>
<evidence type="ECO:0000259" key="1">
    <source>
        <dbReference type="Pfam" id="PF02900"/>
    </source>
</evidence>
<dbReference type="GO" id="GO:0018579">
    <property type="term" value="F:protocatechuate 4,5-dioxygenase activity"/>
    <property type="evidence" value="ECO:0007669"/>
    <property type="project" value="UniProtKB-EC"/>
</dbReference>
<sequence length="283" mass="30469">MGRIVSAAATSHTFGVSEGVEAQAQRIFDGIDRIGEAIRASKPDVLLIATSDHLMNFSLDAQIPIAVGISDEWMPYGDLGVPRNAFPGHREFSTEFVAFAARHAFDLTAVENVRPDHGLAMPNAIVNRDLDIPVVPVYINTVMTPAPTCARSYALGKAVRAFVEQARPDAERVAILATGGLSHWICLPDSGRVNALWDLNLMEKIVSGRGEELATLSFESIMNDGGNGGLEMATWAFMAGAVGERTGKLIYYEEMTAWWTGMGGVLMDMDAPRVAPTSATESI</sequence>
<name>A0A5E5BFT8_9BURK</name>
<feature type="domain" description="Extradiol ring-cleavage dioxygenase class III enzyme subunit B" evidence="1">
    <location>
        <begin position="15"/>
        <end position="261"/>
    </location>
</feature>
<dbReference type="GO" id="GO:0008198">
    <property type="term" value="F:ferrous iron binding"/>
    <property type="evidence" value="ECO:0007669"/>
    <property type="project" value="InterPro"/>
</dbReference>
<keyword evidence="2" id="KW-0223">Dioxygenase</keyword>
<evidence type="ECO:0000313" key="3">
    <source>
        <dbReference type="Proteomes" id="UP000335538"/>
    </source>
</evidence>
<gene>
    <name evidence="2" type="primary">ligB_2</name>
    <name evidence="2" type="ORF">PSP31121_04606</name>
</gene>